<proteinExistence type="inferred from homology"/>
<keyword evidence="5" id="KW-0326">Glycosidase</keyword>
<protein>
    <recommendedName>
        <fullName evidence="3">beta-N-acetylhexosaminidase</fullName>
        <ecNumber evidence="3">3.2.1.52</ecNumber>
    </recommendedName>
</protein>
<dbReference type="PRINTS" id="PR00738">
    <property type="entry name" value="GLHYDRLASE20"/>
</dbReference>
<evidence type="ECO:0000259" key="8">
    <source>
        <dbReference type="Pfam" id="PF02838"/>
    </source>
</evidence>
<dbReference type="Pfam" id="PF13290">
    <property type="entry name" value="CHB_HEX_C_1"/>
    <property type="match status" value="1"/>
</dbReference>
<gene>
    <name evidence="10" type="ORF">KE626_21325</name>
</gene>
<dbReference type="Pfam" id="PF02838">
    <property type="entry name" value="Glyco_hydro_20b"/>
    <property type="match status" value="1"/>
</dbReference>
<dbReference type="Pfam" id="PF00728">
    <property type="entry name" value="Glyco_hydro_20"/>
    <property type="match status" value="1"/>
</dbReference>
<evidence type="ECO:0000313" key="10">
    <source>
        <dbReference type="EMBL" id="MBS0029879.1"/>
    </source>
</evidence>
<feature type="domain" description="Glycoside hydrolase family 20 catalytic" evidence="7">
    <location>
        <begin position="156"/>
        <end position="513"/>
    </location>
</feature>
<dbReference type="InterPro" id="IPR015883">
    <property type="entry name" value="Glyco_hydro_20_cat"/>
</dbReference>
<dbReference type="Gene3D" id="3.30.379.10">
    <property type="entry name" value="Chitobiase/beta-hexosaminidase domain 2-like"/>
    <property type="match status" value="1"/>
</dbReference>
<dbReference type="SUPFAM" id="SSF51445">
    <property type="entry name" value="(Trans)glycosidases"/>
    <property type="match status" value="1"/>
</dbReference>
<dbReference type="InterPro" id="IPR029018">
    <property type="entry name" value="Hex-like_dom2"/>
</dbReference>
<evidence type="ECO:0000313" key="11">
    <source>
        <dbReference type="Proteomes" id="UP000676386"/>
    </source>
</evidence>
<evidence type="ECO:0000256" key="4">
    <source>
        <dbReference type="ARBA" id="ARBA00022801"/>
    </source>
</evidence>
<dbReference type="InterPro" id="IPR017853">
    <property type="entry name" value="GH"/>
</dbReference>
<evidence type="ECO:0000259" key="9">
    <source>
        <dbReference type="Pfam" id="PF13290"/>
    </source>
</evidence>
<name>A0ABS5J3T4_9BACT</name>
<comment type="caution">
    <text evidence="10">The sequence shown here is derived from an EMBL/GenBank/DDBJ whole genome shotgun (WGS) entry which is preliminary data.</text>
</comment>
<dbReference type="Gene3D" id="3.20.20.80">
    <property type="entry name" value="Glycosidases"/>
    <property type="match status" value="1"/>
</dbReference>
<evidence type="ECO:0000259" key="7">
    <source>
        <dbReference type="Pfam" id="PF00728"/>
    </source>
</evidence>
<evidence type="ECO:0000256" key="6">
    <source>
        <dbReference type="SAM" id="SignalP"/>
    </source>
</evidence>
<keyword evidence="11" id="KW-1185">Reference proteome</keyword>
<dbReference type="InterPro" id="IPR025705">
    <property type="entry name" value="Beta_hexosaminidase_sua/sub"/>
</dbReference>
<feature type="domain" description="Beta-hexosaminidase bacterial type N-terminal" evidence="8">
    <location>
        <begin position="35"/>
        <end position="153"/>
    </location>
</feature>
<evidence type="ECO:0000256" key="2">
    <source>
        <dbReference type="ARBA" id="ARBA00006285"/>
    </source>
</evidence>
<dbReference type="EC" id="3.2.1.52" evidence="3"/>
<keyword evidence="4" id="KW-0378">Hydrolase</keyword>
<reference evidence="10 11" key="1">
    <citation type="submission" date="2021-04" db="EMBL/GenBank/DDBJ databases">
        <title>Chitinophaga sp. nov., isolated from the rhizosphere soil.</title>
        <authorList>
            <person name="He S."/>
        </authorList>
    </citation>
    <scope>NUCLEOTIDE SEQUENCE [LARGE SCALE GENOMIC DNA]</scope>
    <source>
        <strain evidence="10 11">2R12</strain>
    </source>
</reference>
<dbReference type="PANTHER" id="PTHR22600:SF57">
    <property type="entry name" value="BETA-N-ACETYLHEXOSAMINIDASE"/>
    <property type="match status" value="1"/>
</dbReference>
<dbReference type="Proteomes" id="UP000676386">
    <property type="component" value="Unassembled WGS sequence"/>
</dbReference>
<evidence type="ECO:0000256" key="3">
    <source>
        <dbReference type="ARBA" id="ARBA00012663"/>
    </source>
</evidence>
<feature type="signal peptide" evidence="6">
    <location>
        <begin position="1"/>
        <end position="29"/>
    </location>
</feature>
<comment type="similarity">
    <text evidence="2">Belongs to the glycosyl hydrolase 20 family.</text>
</comment>
<dbReference type="SUPFAM" id="SSF55545">
    <property type="entry name" value="beta-N-acetylhexosaminidase-like domain"/>
    <property type="match status" value="1"/>
</dbReference>
<accession>A0ABS5J3T4</accession>
<evidence type="ECO:0000256" key="5">
    <source>
        <dbReference type="ARBA" id="ARBA00023295"/>
    </source>
</evidence>
<comment type="catalytic activity">
    <reaction evidence="1">
        <text>Hydrolysis of terminal non-reducing N-acetyl-D-hexosamine residues in N-acetyl-beta-D-hexosaminides.</text>
        <dbReference type="EC" id="3.2.1.52"/>
    </reaction>
</comment>
<dbReference type="InterPro" id="IPR015882">
    <property type="entry name" value="HEX_bac_N"/>
</dbReference>
<dbReference type="RefSeq" id="WP_211974979.1">
    <property type="nucleotide sequence ID" value="NZ_CBFHAM010000023.1"/>
</dbReference>
<evidence type="ECO:0000256" key="1">
    <source>
        <dbReference type="ARBA" id="ARBA00001231"/>
    </source>
</evidence>
<feature type="domain" description="GH29D-like beta-sandwich" evidence="9">
    <location>
        <begin position="560"/>
        <end position="619"/>
    </location>
</feature>
<dbReference type="InterPro" id="IPR059177">
    <property type="entry name" value="GH29D-like_dom"/>
</dbReference>
<keyword evidence="6" id="KW-0732">Signal</keyword>
<feature type="chain" id="PRO_5045328190" description="beta-N-acetylhexosaminidase" evidence="6">
    <location>
        <begin position="30"/>
        <end position="627"/>
    </location>
</feature>
<dbReference type="EMBL" id="JAGTXB010000011">
    <property type="protein sequence ID" value="MBS0029879.1"/>
    <property type="molecule type" value="Genomic_DNA"/>
</dbReference>
<sequence length="627" mass="69905">MKPCINARVWGTTCIFVCLSALYSAPAQSQDPAAGIIPAPVMVQQGSGKFTLSRQTVIKADNPADKAVVFLTRYVNHLPKTNSAGKSSTVIELTGKGAESLPQEGYKLTVTPARVVITGKGAGLFYGVQSFLQLLPAENNGDAKLPCVTIEDYPRFGYRGVMLDVSRHFFTVQEVKDLIDLMAVYKLNRFHWHLTDDNGWRIAIKKFPKLTSIGAWRVPRYSGYGANEAPRPGEAATDGGFYTQEEIKEVVKYAKDRYIEILPEIDVPGHSLAAIAAYPELCCTKESASVNPGSNFSKWYDNGKYEMLLDNTLNPIDEKVYQFLDEVFTEVAALFPYEYIHIGGDECYKGYWEKDAGIQAFMKEKQMKKSEEVQSYFTTRLGQLLRKKGKKIIGWDEILEGGLAKDAAVMSWRGEQGGIAAAKLKHEVIMSPSTNGLYFDYGEAAPDLLPASMGGYSALYRYDPVPKSLTPEERPYILGVQGNIWTEFIATVPRMHYMILPRMLALAELAWTPADQKDYNSFSETRLPVQLARFDKLGYNYRVPAAFIPTDTTMTGERFSLKLKPAVPGAKIYFTLNGKAPDITDREYSNAFTFIVPPNEKKIFQAIVVTPSGKRSAISRIVLENKK</sequence>
<dbReference type="PANTHER" id="PTHR22600">
    <property type="entry name" value="BETA-HEXOSAMINIDASE"/>
    <property type="match status" value="1"/>
</dbReference>
<dbReference type="CDD" id="cd06563">
    <property type="entry name" value="GH20_chitobiase-like"/>
    <property type="match status" value="1"/>
</dbReference>
<organism evidence="10 11">
    <name type="scientific">Chitinophaga hostae</name>
    <dbReference type="NCBI Taxonomy" id="2831022"/>
    <lineage>
        <taxon>Bacteria</taxon>
        <taxon>Pseudomonadati</taxon>
        <taxon>Bacteroidota</taxon>
        <taxon>Chitinophagia</taxon>
        <taxon>Chitinophagales</taxon>
        <taxon>Chitinophagaceae</taxon>
        <taxon>Chitinophaga</taxon>
    </lineage>
</organism>